<feature type="domain" description="SLC12A transporter C-terminal" evidence="6">
    <location>
        <begin position="150"/>
        <end position="323"/>
    </location>
</feature>
<keyword evidence="8" id="KW-1185">Reference proteome</keyword>
<evidence type="ECO:0000313" key="7">
    <source>
        <dbReference type="EMBL" id="KAG8226578.1"/>
    </source>
</evidence>
<dbReference type="InterPro" id="IPR018491">
    <property type="entry name" value="SLC12_C"/>
</dbReference>
<feature type="compositionally biased region" description="Basic and acidic residues" evidence="5">
    <location>
        <begin position="304"/>
        <end position="316"/>
    </location>
</feature>
<evidence type="ECO:0000256" key="1">
    <source>
        <dbReference type="ARBA" id="ARBA00004141"/>
    </source>
</evidence>
<dbReference type="PANTHER" id="PTHR11827:SF48">
    <property type="entry name" value="GH09711P"/>
    <property type="match status" value="1"/>
</dbReference>
<evidence type="ECO:0000256" key="5">
    <source>
        <dbReference type="SAM" id="MobiDB-lite"/>
    </source>
</evidence>
<keyword evidence="4" id="KW-0472">Membrane</keyword>
<proteinExistence type="predicted"/>
<feature type="region of interest" description="Disordered" evidence="5">
    <location>
        <begin position="285"/>
        <end position="370"/>
    </location>
</feature>
<dbReference type="EMBL" id="KZ308289">
    <property type="protein sequence ID" value="KAG8226578.1"/>
    <property type="molecule type" value="Genomic_DNA"/>
</dbReference>
<gene>
    <name evidence="7" type="ORF">J437_LFUL007270</name>
</gene>
<dbReference type="GO" id="GO:0055064">
    <property type="term" value="P:chloride ion homeostasis"/>
    <property type="evidence" value="ECO:0007669"/>
    <property type="project" value="TreeGrafter"/>
</dbReference>
<name>A0A8K0NYW3_LADFU</name>
<comment type="caution">
    <text evidence="7">The sequence shown here is derived from an EMBL/GenBank/DDBJ whole genome shotgun (WGS) entry which is preliminary data.</text>
</comment>
<reference evidence="7" key="2">
    <citation type="submission" date="2017-10" db="EMBL/GenBank/DDBJ databases">
        <title>Ladona fulva Genome sequencing and assembly.</title>
        <authorList>
            <person name="Murali S."/>
            <person name="Richards S."/>
            <person name="Bandaranaike D."/>
            <person name="Bellair M."/>
            <person name="Blankenburg K."/>
            <person name="Chao H."/>
            <person name="Dinh H."/>
            <person name="Doddapaneni H."/>
            <person name="Dugan-Rocha S."/>
            <person name="Elkadiri S."/>
            <person name="Gnanaolivu R."/>
            <person name="Hernandez B."/>
            <person name="Skinner E."/>
            <person name="Javaid M."/>
            <person name="Lee S."/>
            <person name="Li M."/>
            <person name="Ming W."/>
            <person name="Munidasa M."/>
            <person name="Muniz J."/>
            <person name="Nguyen L."/>
            <person name="Hughes D."/>
            <person name="Osuji N."/>
            <person name="Pu L.-L."/>
            <person name="Puazo M."/>
            <person name="Qu C."/>
            <person name="Quiroz J."/>
            <person name="Raj R."/>
            <person name="Weissenberger G."/>
            <person name="Xin Y."/>
            <person name="Zou X."/>
            <person name="Han Y."/>
            <person name="Worley K."/>
            <person name="Muzny D."/>
            <person name="Gibbs R."/>
        </authorList>
    </citation>
    <scope>NUCLEOTIDE SEQUENCE</scope>
    <source>
        <strain evidence="7">Sampled in the wild</strain>
    </source>
</reference>
<dbReference type="GO" id="GO:0016020">
    <property type="term" value="C:membrane"/>
    <property type="evidence" value="ECO:0007669"/>
    <property type="project" value="UniProtKB-SubCell"/>
</dbReference>
<accession>A0A8K0NYW3</accession>
<comment type="subcellular location">
    <subcellularLocation>
        <location evidence="1">Membrane</location>
        <topology evidence="1">Multi-pass membrane protein</topology>
    </subcellularLocation>
</comment>
<dbReference type="InterPro" id="IPR004842">
    <property type="entry name" value="SLC12A_fam"/>
</dbReference>
<keyword evidence="2" id="KW-0812">Transmembrane</keyword>
<dbReference type="GO" id="GO:0055075">
    <property type="term" value="P:potassium ion homeostasis"/>
    <property type="evidence" value="ECO:0007669"/>
    <property type="project" value="TreeGrafter"/>
</dbReference>
<dbReference type="GO" id="GO:0008511">
    <property type="term" value="F:sodium:potassium:chloride symporter activity"/>
    <property type="evidence" value="ECO:0007669"/>
    <property type="project" value="TreeGrafter"/>
</dbReference>
<feature type="compositionally biased region" description="Polar residues" evidence="5">
    <location>
        <begin position="317"/>
        <end position="331"/>
    </location>
</feature>
<dbReference type="GO" id="GO:0006884">
    <property type="term" value="P:cell volume homeostasis"/>
    <property type="evidence" value="ECO:0007669"/>
    <property type="project" value="TreeGrafter"/>
</dbReference>
<evidence type="ECO:0000256" key="2">
    <source>
        <dbReference type="ARBA" id="ARBA00022692"/>
    </source>
</evidence>
<evidence type="ECO:0000259" key="6">
    <source>
        <dbReference type="Pfam" id="PF03522"/>
    </source>
</evidence>
<dbReference type="Pfam" id="PF03522">
    <property type="entry name" value="SLC12"/>
    <property type="match status" value="1"/>
</dbReference>
<dbReference type="OrthoDB" id="2020542at2759"/>
<organism evidence="7 8">
    <name type="scientific">Ladona fulva</name>
    <name type="common">Scarce chaser dragonfly</name>
    <name type="synonym">Libellula fulva</name>
    <dbReference type="NCBI Taxonomy" id="123851"/>
    <lineage>
        <taxon>Eukaryota</taxon>
        <taxon>Metazoa</taxon>
        <taxon>Ecdysozoa</taxon>
        <taxon>Arthropoda</taxon>
        <taxon>Hexapoda</taxon>
        <taxon>Insecta</taxon>
        <taxon>Pterygota</taxon>
        <taxon>Palaeoptera</taxon>
        <taxon>Odonata</taxon>
        <taxon>Epiprocta</taxon>
        <taxon>Anisoptera</taxon>
        <taxon>Libelluloidea</taxon>
        <taxon>Libellulidae</taxon>
        <taxon>Ladona</taxon>
    </lineage>
</organism>
<keyword evidence="3" id="KW-1133">Transmembrane helix</keyword>
<sequence>MLRRDALFGAGLPRLGAKSVPGAVQRQTLPGPPLVRQRLRTQQRGLQSIRIGFLHRRGFHISRGTKRHRSTHLQLLPRLLRPRQLLHVPCDSGQTYRMETHIQNVNWGSSTQAQTYTSAIKALQRLNDVREHVKNYRPQLLVLCGRPSVRPPLLDLGYLLTKNVSLLLAGDVEMETLSHKARACVVRSGDAWLRRHNIRAFVTTVDGCGEAEDGNGLLAGAKALVQVAGVGKMRPNILLIGYKANWQTMGLDHHLGLVLLRNGDFLDYSSILDDDHEAETIEAAVRSSTPAPITPQPTPMPPRKNGDNSHEEDSSRRGNSSENSASETRTPPKTPEVQRNGGMLTLDPMTLEGGLLKPRRDEKEEEVYSQEIKVMYE</sequence>
<evidence type="ECO:0000313" key="8">
    <source>
        <dbReference type="Proteomes" id="UP000792457"/>
    </source>
</evidence>
<dbReference type="GO" id="GO:0055078">
    <property type="term" value="P:sodium ion homeostasis"/>
    <property type="evidence" value="ECO:0007669"/>
    <property type="project" value="TreeGrafter"/>
</dbReference>
<dbReference type="Proteomes" id="UP000792457">
    <property type="component" value="Unassembled WGS sequence"/>
</dbReference>
<reference evidence="7" key="1">
    <citation type="submission" date="2013-04" db="EMBL/GenBank/DDBJ databases">
        <authorList>
            <person name="Qu J."/>
            <person name="Murali S.C."/>
            <person name="Bandaranaike D."/>
            <person name="Bellair M."/>
            <person name="Blankenburg K."/>
            <person name="Chao H."/>
            <person name="Dinh H."/>
            <person name="Doddapaneni H."/>
            <person name="Downs B."/>
            <person name="Dugan-Rocha S."/>
            <person name="Elkadiri S."/>
            <person name="Gnanaolivu R.D."/>
            <person name="Hernandez B."/>
            <person name="Javaid M."/>
            <person name="Jayaseelan J.C."/>
            <person name="Lee S."/>
            <person name="Li M."/>
            <person name="Ming W."/>
            <person name="Munidasa M."/>
            <person name="Muniz J."/>
            <person name="Nguyen L."/>
            <person name="Ongeri F."/>
            <person name="Osuji N."/>
            <person name="Pu L.-L."/>
            <person name="Puazo M."/>
            <person name="Qu C."/>
            <person name="Quiroz J."/>
            <person name="Raj R."/>
            <person name="Weissenberger G."/>
            <person name="Xin Y."/>
            <person name="Zou X."/>
            <person name="Han Y."/>
            <person name="Richards S."/>
            <person name="Worley K."/>
            <person name="Muzny D."/>
            <person name="Gibbs R."/>
        </authorList>
    </citation>
    <scope>NUCLEOTIDE SEQUENCE</scope>
    <source>
        <strain evidence="7">Sampled in the wild</strain>
    </source>
</reference>
<feature type="compositionally biased region" description="Pro residues" evidence="5">
    <location>
        <begin position="292"/>
        <end position="302"/>
    </location>
</feature>
<evidence type="ECO:0000256" key="3">
    <source>
        <dbReference type="ARBA" id="ARBA00022989"/>
    </source>
</evidence>
<dbReference type="PANTHER" id="PTHR11827">
    <property type="entry name" value="SOLUTE CARRIER FAMILY 12, CATION COTRANSPORTERS"/>
    <property type="match status" value="1"/>
</dbReference>
<dbReference type="GO" id="GO:1990573">
    <property type="term" value="P:potassium ion import across plasma membrane"/>
    <property type="evidence" value="ECO:0007669"/>
    <property type="project" value="TreeGrafter"/>
</dbReference>
<protein>
    <recommendedName>
        <fullName evidence="6">SLC12A transporter C-terminal domain-containing protein</fullName>
    </recommendedName>
</protein>
<dbReference type="AlphaFoldDB" id="A0A8K0NYW3"/>
<evidence type="ECO:0000256" key="4">
    <source>
        <dbReference type="ARBA" id="ARBA00023136"/>
    </source>
</evidence>